<proteinExistence type="predicted"/>
<dbReference type="AlphaFoldDB" id="A0A4U7BBP9"/>
<gene>
    <name evidence="2" type="ORF">C1H76_2023</name>
</gene>
<name>A0A4U7BBP9_9PEZI</name>
<comment type="caution">
    <text evidence="2">The sequence shown here is derived from an EMBL/GenBank/DDBJ whole genome shotgun (WGS) entry which is preliminary data.</text>
</comment>
<protein>
    <recommendedName>
        <fullName evidence="1">DUF4470 domain-containing protein</fullName>
    </recommendedName>
</protein>
<feature type="domain" description="DUF4470" evidence="1">
    <location>
        <begin position="13"/>
        <end position="108"/>
    </location>
</feature>
<evidence type="ECO:0000259" key="1">
    <source>
        <dbReference type="Pfam" id="PF14737"/>
    </source>
</evidence>
<dbReference type="InterPro" id="IPR027974">
    <property type="entry name" value="DUF4470"/>
</dbReference>
<dbReference type="Pfam" id="PF14737">
    <property type="entry name" value="DUF4470"/>
    <property type="match status" value="1"/>
</dbReference>
<sequence length="285" mass="31383">MLTCTYINRTYFFTPAVNLLAYSPTQEDQRNRLLLLGCGDLRNVLFTLHSQGTSAPGCSFEFTMCDMEGAIHARNVFVLTFLARHRQDTAPGGKNLESIWNAYDHFFITSKNFDVIRDHAKHLLSFADTIEAWPASPYGALIKVSSDFTLSELCKFWKYYTQTKDMRVSEPIGASYKKKMKAVFDIRIGPKGIYAGAAHAVGFHALESIQTINAAFRAYWSTGVIAGNDSDVASLKSDKGGFANPLFAWSSAPKAGFAVHYGTGCIAGFHVAGAFDQTAPQSQQL</sequence>
<dbReference type="Proteomes" id="UP000308133">
    <property type="component" value="Unassembled WGS sequence"/>
</dbReference>
<reference evidence="2 3" key="1">
    <citation type="submission" date="2018-02" db="EMBL/GenBank/DDBJ databases">
        <title>Draft genome sequences of Elsinoe sp., causing black scab on jojoba.</title>
        <authorList>
            <person name="Stodart B."/>
            <person name="Jeffress S."/>
            <person name="Ash G."/>
            <person name="Arun Chinnappa K."/>
        </authorList>
    </citation>
    <scope>NUCLEOTIDE SEQUENCE [LARGE SCALE GENOMIC DNA]</scope>
    <source>
        <strain evidence="2 3">Hillstone_2</strain>
    </source>
</reference>
<evidence type="ECO:0000313" key="2">
    <source>
        <dbReference type="EMBL" id="TKX25744.1"/>
    </source>
</evidence>
<organism evidence="2 3">
    <name type="scientific">Elsinoe australis</name>
    <dbReference type="NCBI Taxonomy" id="40998"/>
    <lineage>
        <taxon>Eukaryota</taxon>
        <taxon>Fungi</taxon>
        <taxon>Dikarya</taxon>
        <taxon>Ascomycota</taxon>
        <taxon>Pezizomycotina</taxon>
        <taxon>Dothideomycetes</taxon>
        <taxon>Dothideomycetidae</taxon>
        <taxon>Myriangiales</taxon>
        <taxon>Elsinoaceae</taxon>
        <taxon>Elsinoe</taxon>
    </lineage>
</organism>
<evidence type="ECO:0000313" key="3">
    <source>
        <dbReference type="Proteomes" id="UP000308133"/>
    </source>
</evidence>
<dbReference type="EMBL" id="PTQR01000025">
    <property type="protein sequence ID" value="TKX25744.1"/>
    <property type="molecule type" value="Genomic_DNA"/>
</dbReference>
<accession>A0A4U7BBP9</accession>